<dbReference type="GO" id="GO:0006457">
    <property type="term" value="P:protein folding"/>
    <property type="evidence" value="ECO:0007669"/>
    <property type="project" value="TreeGrafter"/>
</dbReference>
<feature type="domain" description="Phosducin" evidence="3">
    <location>
        <begin position="60"/>
        <end position="214"/>
    </location>
</feature>
<accession>A0A9P7VBI1</accession>
<gene>
    <name evidence="4" type="ORF">KQ657_004139</name>
</gene>
<protein>
    <recommendedName>
        <fullName evidence="3">Phosducin domain-containing protein</fullName>
    </recommendedName>
</protein>
<evidence type="ECO:0000313" key="5">
    <source>
        <dbReference type="Proteomes" id="UP000790833"/>
    </source>
</evidence>
<evidence type="ECO:0000256" key="1">
    <source>
        <dbReference type="ARBA" id="ARBA00009686"/>
    </source>
</evidence>
<organism evidence="4 5">
    <name type="scientific">Scheffersomyces spartinae</name>
    <dbReference type="NCBI Taxonomy" id="45513"/>
    <lineage>
        <taxon>Eukaryota</taxon>
        <taxon>Fungi</taxon>
        <taxon>Dikarya</taxon>
        <taxon>Ascomycota</taxon>
        <taxon>Saccharomycotina</taxon>
        <taxon>Pichiomycetes</taxon>
        <taxon>Debaryomycetaceae</taxon>
        <taxon>Scheffersomyces</taxon>
    </lineage>
</organism>
<dbReference type="EMBL" id="JAHMUF010000005">
    <property type="protein sequence ID" value="KAG7195026.1"/>
    <property type="molecule type" value="Genomic_DNA"/>
</dbReference>
<dbReference type="SUPFAM" id="SSF52833">
    <property type="entry name" value="Thioredoxin-like"/>
    <property type="match status" value="1"/>
</dbReference>
<sequence>MDNAKFQVQVDPTEDTEWNDILRAHGIIPERPPSPSAQIEEALEEVLQYKHDNRLEDKDLDELDALEDEEDEDFINMYKQRRMAQIKELAKKLEFGEVYPIDKAEYENEVTQASKDGKYVIVHLSLQSNLQSRLLGSLMIPLARKFAEIKMCEIPAQRCIPNYPDSNCPTLIIYHNTNVAKQFITLAQLGGNGTTQKDLEQVLITVGAVADNDKRLIINQDDEDESDGDDRKIRFANKKSIRSTPHNNNNDSDDDFFD</sequence>
<dbReference type="OrthoDB" id="45518at2759"/>
<dbReference type="RefSeq" id="XP_043050573.1">
    <property type="nucleotide sequence ID" value="XM_043194822.1"/>
</dbReference>
<dbReference type="InterPro" id="IPR036249">
    <property type="entry name" value="Thioredoxin-like_sf"/>
</dbReference>
<keyword evidence="5" id="KW-1185">Reference proteome</keyword>
<comment type="caution">
    <text evidence="4">The sequence shown here is derived from an EMBL/GenBank/DDBJ whole genome shotgun (WGS) entry which is preliminary data.</text>
</comment>
<dbReference type="PANTHER" id="PTHR45809">
    <property type="entry name" value="VIRAL IAP-ASSOCIATED FACTOR HOMOLOG"/>
    <property type="match status" value="1"/>
</dbReference>
<dbReference type="GeneID" id="66117513"/>
<dbReference type="Gene3D" id="3.40.30.10">
    <property type="entry name" value="Glutaredoxin"/>
    <property type="match status" value="1"/>
</dbReference>
<dbReference type="Proteomes" id="UP000790833">
    <property type="component" value="Unassembled WGS sequence"/>
</dbReference>
<dbReference type="CDD" id="cd02988">
    <property type="entry name" value="Phd_like_VIAF"/>
    <property type="match status" value="1"/>
</dbReference>
<dbReference type="InterPro" id="IPR051498">
    <property type="entry name" value="Phosducin-like_chap/apop_reg"/>
</dbReference>
<dbReference type="PANTHER" id="PTHR45809:SF3">
    <property type="entry name" value="VIRAL IAP-ASSOCIATED FACTOR HOMOLOG"/>
    <property type="match status" value="1"/>
</dbReference>
<feature type="region of interest" description="Disordered" evidence="2">
    <location>
        <begin position="220"/>
        <end position="258"/>
    </location>
</feature>
<evidence type="ECO:0000256" key="2">
    <source>
        <dbReference type="SAM" id="MobiDB-lite"/>
    </source>
</evidence>
<dbReference type="GO" id="GO:0005737">
    <property type="term" value="C:cytoplasm"/>
    <property type="evidence" value="ECO:0007669"/>
    <property type="project" value="TreeGrafter"/>
</dbReference>
<name>A0A9P7VBI1_9ASCO</name>
<dbReference type="AlphaFoldDB" id="A0A9P7VBI1"/>
<dbReference type="InterPro" id="IPR024253">
    <property type="entry name" value="Phosducin_thioredoxin-like_dom"/>
</dbReference>
<dbReference type="Pfam" id="PF02114">
    <property type="entry name" value="Phosducin"/>
    <property type="match status" value="1"/>
</dbReference>
<comment type="similarity">
    <text evidence="1">Belongs to the phosducin family.</text>
</comment>
<evidence type="ECO:0000259" key="3">
    <source>
        <dbReference type="Pfam" id="PF02114"/>
    </source>
</evidence>
<evidence type="ECO:0000313" key="4">
    <source>
        <dbReference type="EMBL" id="KAG7195026.1"/>
    </source>
</evidence>
<reference evidence="4" key="1">
    <citation type="submission" date="2021-03" db="EMBL/GenBank/DDBJ databases">
        <authorList>
            <person name="Palmer J.M."/>
        </authorList>
    </citation>
    <scope>NUCLEOTIDE SEQUENCE</scope>
    <source>
        <strain evidence="4">ARV_011</strain>
    </source>
</reference>
<proteinExistence type="inferred from homology"/>